<organism evidence="1">
    <name type="scientific">Cacopsylla melanoneura</name>
    <dbReference type="NCBI Taxonomy" id="428564"/>
    <lineage>
        <taxon>Eukaryota</taxon>
        <taxon>Metazoa</taxon>
        <taxon>Ecdysozoa</taxon>
        <taxon>Arthropoda</taxon>
        <taxon>Hexapoda</taxon>
        <taxon>Insecta</taxon>
        <taxon>Pterygota</taxon>
        <taxon>Neoptera</taxon>
        <taxon>Paraneoptera</taxon>
        <taxon>Hemiptera</taxon>
        <taxon>Sternorrhyncha</taxon>
        <taxon>Psylloidea</taxon>
        <taxon>Psyllidae</taxon>
        <taxon>Psyllinae</taxon>
        <taxon>Cacopsylla</taxon>
    </lineage>
</organism>
<accession>A0A8D9EII7</accession>
<sequence length="125" mass="14041">MNPLLVAICNHIVRKLSVFCLLCKVFVRHPSFVPVDNGSQYTGEVPLYSFEVVHLGSLGIVHMETDDFPVCFAVIIETHDCQDFHLNDVTCFESFPANVEYIERVSVSFLTGESVVLIRVLPRLG</sequence>
<dbReference type="AlphaFoldDB" id="A0A8D9EII7"/>
<name>A0A8D9EII7_9HEMI</name>
<proteinExistence type="predicted"/>
<dbReference type="EMBL" id="HBUF01539960">
    <property type="protein sequence ID" value="CAG6754737.1"/>
    <property type="molecule type" value="Transcribed_RNA"/>
</dbReference>
<protein>
    <submittedName>
        <fullName evidence="1">Uncharacterized protein</fullName>
    </submittedName>
</protein>
<reference evidence="1" key="1">
    <citation type="submission" date="2021-05" db="EMBL/GenBank/DDBJ databases">
        <authorList>
            <person name="Alioto T."/>
            <person name="Alioto T."/>
            <person name="Gomez Garrido J."/>
        </authorList>
    </citation>
    <scope>NUCLEOTIDE SEQUENCE</scope>
</reference>
<evidence type="ECO:0000313" key="1">
    <source>
        <dbReference type="EMBL" id="CAG6754737.1"/>
    </source>
</evidence>